<sequence>MQTSHLTPSGTRPHLSKSCLHDKESSHDAKRMQLVALVPLLPPLPRLQDPHTGISPHQNESSHHSYKPLNPFATLLTKARAVTMTRNPAMMRKGCRLSE</sequence>
<keyword evidence="3" id="KW-1185">Reference proteome</keyword>
<evidence type="ECO:0000256" key="1">
    <source>
        <dbReference type="SAM" id="MobiDB-lite"/>
    </source>
</evidence>
<feature type="compositionally biased region" description="Polar residues" evidence="1">
    <location>
        <begin position="1"/>
        <end position="10"/>
    </location>
</feature>
<accession>A0ABQ7GG80</accession>
<evidence type="ECO:0008006" key="4">
    <source>
        <dbReference type="Google" id="ProtNLM"/>
    </source>
</evidence>
<feature type="region of interest" description="Disordered" evidence="1">
    <location>
        <begin position="43"/>
        <end position="68"/>
    </location>
</feature>
<feature type="compositionally biased region" description="Basic and acidic residues" evidence="1">
    <location>
        <begin position="19"/>
        <end position="28"/>
    </location>
</feature>
<evidence type="ECO:0000313" key="3">
    <source>
        <dbReference type="Proteomes" id="UP000815325"/>
    </source>
</evidence>
<comment type="caution">
    <text evidence="2">The sequence shown here is derived from an EMBL/GenBank/DDBJ whole genome shotgun (WGS) entry which is preliminary data.</text>
</comment>
<gene>
    <name evidence="2" type="ORF">DUNSADRAFT_9998</name>
</gene>
<organism evidence="2 3">
    <name type="scientific">Dunaliella salina</name>
    <name type="common">Green alga</name>
    <name type="synonym">Protococcus salinus</name>
    <dbReference type="NCBI Taxonomy" id="3046"/>
    <lineage>
        <taxon>Eukaryota</taxon>
        <taxon>Viridiplantae</taxon>
        <taxon>Chlorophyta</taxon>
        <taxon>core chlorophytes</taxon>
        <taxon>Chlorophyceae</taxon>
        <taxon>CS clade</taxon>
        <taxon>Chlamydomonadales</taxon>
        <taxon>Dunaliellaceae</taxon>
        <taxon>Dunaliella</taxon>
    </lineage>
</organism>
<feature type="region of interest" description="Disordered" evidence="1">
    <location>
        <begin position="1"/>
        <end position="28"/>
    </location>
</feature>
<proteinExistence type="predicted"/>
<name>A0ABQ7GG80_DUNSA</name>
<evidence type="ECO:0000313" key="2">
    <source>
        <dbReference type="EMBL" id="KAF5833619.1"/>
    </source>
</evidence>
<protein>
    <recommendedName>
        <fullName evidence="4">Encoded protein</fullName>
    </recommendedName>
</protein>
<dbReference type="EMBL" id="MU069800">
    <property type="protein sequence ID" value="KAF5833619.1"/>
    <property type="molecule type" value="Genomic_DNA"/>
</dbReference>
<dbReference type="Proteomes" id="UP000815325">
    <property type="component" value="Unassembled WGS sequence"/>
</dbReference>
<reference evidence="2" key="1">
    <citation type="submission" date="2017-08" db="EMBL/GenBank/DDBJ databases">
        <authorList>
            <person name="Polle J.E."/>
            <person name="Barry K."/>
            <person name="Cushman J."/>
            <person name="Schmutz J."/>
            <person name="Tran D."/>
            <person name="Hathwaick L.T."/>
            <person name="Yim W.C."/>
            <person name="Jenkins J."/>
            <person name="Mckie-Krisberg Z.M."/>
            <person name="Prochnik S."/>
            <person name="Lindquist E."/>
            <person name="Dockter R.B."/>
            <person name="Adam C."/>
            <person name="Molina H."/>
            <person name="Bunkerborg J."/>
            <person name="Jin E."/>
            <person name="Buchheim M."/>
            <person name="Magnuson J."/>
        </authorList>
    </citation>
    <scope>NUCLEOTIDE SEQUENCE</scope>
    <source>
        <strain evidence="2">CCAP 19/18</strain>
    </source>
</reference>